<comment type="caution">
    <text evidence="15">The sequence shown here is derived from an EMBL/GenBank/DDBJ whole genome shotgun (WGS) entry which is preliminary data.</text>
</comment>
<feature type="binding site" evidence="13">
    <location>
        <position position="29"/>
    </location>
    <ligand>
        <name>FMN</name>
        <dbReference type="ChEBI" id="CHEBI:58210"/>
    </ligand>
</feature>
<dbReference type="PANTHER" id="PTHR45846">
    <property type="entry name" value="TRNA-DIHYDROURIDINE(47) SYNTHASE [NAD(P)(+)]-LIKE"/>
    <property type="match status" value="1"/>
</dbReference>
<evidence type="ECO:0000256" key="11">
    <source>
        <dbReference type="ARBA" id="ARBA00048802"/>
    </source>
</evidence>
<feature type="binding site" evidence="13">
    <location>
        <position position="128"/>
    </location>
    <ligand>
        <name>FMN</name>
        <dbReference type="ChEBI" id="CHEBI:58210"/>
    </ligand>
</feature>
<keyword evidence="13" id="KW-0547">Nucleotide-binding</keyword>
<evidence type="ECO:0000256" key="3">
    <source>
        <dbReference type="ARBA" id="ARBA00022555"/>
    </source>
</evidence>
<feature type="active site" description="Proton donor" evidence="12">
    <location>
        <position position="59"/>
    </location>
</feature>
<dbReference type="GO" id="GO:0000049">
    <property type="term" value="F:tRNA binding"/>
    <property type="evidence" value="ECO:0007669"/>
    <property type="project" value="UniProtKB-KW"/>
</dbReference>
<dbReference type="GO" id="GO:0017150">
    <property type="term" value="F:tRNA dihydrouridine synthase activity"/>
    <property type="evidence" value="ECO:0007669"/>
    <property type="project" value="InterPro"/>
</dbReference>
<dbReference type="NCBIfam" id="TIGR00737">
    <property type="entry name" value="nifR3_yhdG"/>
    <property type="match status" value="1"/>
</dbReference>
<evidence type="ECO:0000313" key="15">
    <source>
        <dbReference type="EMBL" id="HHH13431.1"/>
    </source>
</evidence>
<feature type="domain" description="DUS-like FMN-binding" evidence="14">
    <location>
        <begin position="1"/>
        <end position="276"/>
    </location>
</feature>
<comment type="cofactor">
    <cofactor evidence="1 13">
        <name>FMN</name>
        <dbReference type="ChEBI" id="CHEBI:58210"/>
    </cofactor>
</comment>
<gene>
    <name evidence="15" type="primary">dusB</name>
    <name evidence="15" type="ORF">ENJ98_04280</name>
</gene>
<evidence type="ECO:0000256" key="8">
    <source>
        <dbReference type="ARBA" id="ARBA00022884"/>
    </source>
</evidence>
<keyword evidence="3" id="KW-0820">tRNA-binding</keyword>
<keyword evidence="8" id="KW-0694">RNA-binding</keyword>
<dbReference type="Gene3D" id="1.10.1200.80">
    <property type="entry name" value="Putative flavin oxidoreducatase, domain 2"/>
    <property type="match status" value="1"/>
</dbReference>
<evidence type="ECO:0000256" key="6">
    <source>
        <dbReference type="ARBA" id="ARBA00022694"/>
    </source>
</evidence>
<keyword evidence="4" id="KW-0285">Flavoprotein</keyword>
<dbReference type="AlphaFoldDB" id="A0A7C5IZ50"/>
<keyword evidence="9" id="KW-0560">Oxidoreductase</keyword>
<dbReference type="InterPro" id="IPR004652">
    <property type="entry name" value="DusB-like"/>
</dbReference>
<dbReference type="GO" id="GO:0050660">
    <property type="term" value="F:flavin adenine dinucleotide binding"/>
    <property type="evidence" value="ECO:0007669"/>
    <property type="project" value="InterPro"/>
</dbReference>
<evidence type="ECO:0000256" key="10">
    <source>
        <dbReference type="ARBA" id="ARBA00048205"/>
    </source>
</evidence>
<evidence type="ECO:0000256" key="7">
    <source>
        <dbReference type="ARBA" id="ARBA00022857"/>
    </source>
</evidence>
<evidence type="ECO:0000256" key="9">
    <source>
        <dbReference type="ARBA" id="ARBA00023002"/>
    </source>
</evidence>
<protein>
    <submittedName>
        <fullName evidence="15">tRNA dihydrouridine synthase DusB</fullName>
    </submittedName>
</protein>
<evidence type="ECO:0000259" key="14">
    <source>
        <dbReference type="Pfam" id="PF01207"/>
    </source>
</evidence>
<dbReference type="Pfam" id="PF01207">
    <property type="entry name" value="Dus"/>
    <property type="match status" value="1"/>
</dbReference>
<dbReference type="PANTHER" id="PTHR45846:SF1">
    <property type="entry name" value="TRNA-DIHYDROURIDINE(47) SYNTHASE [NAD(P)(+)]-LIKE"/>
    <property type="match status" value="1"/>
</dbReference>
<dbReference type="InterPro" id="IPR001269">
    <property type="entry name" value="DUS_fam"/>
</dbReference>
<keyword evidence="6" id="KW-0819">tRNA processing</keyword>
<feature type="binding site" evidence="13">
    <location>
        <begin position="183"/>
        <end position="184"/>
    </location>
    <ligand>
        <name>FMN</name>
        <dbReference type="ChEBI" id="CHEBI:58210"/>
    </ligand>
</feature>
<dbReference type="Proteomes" id="UP000886100">
    <property type="component" value="Unassembled WGS sequence"/>
</dbReference>
<dbReference type="CDD" id="cd02801">
    <property type="entry name" value="DUS_like_FMN"/>
    <property type="match status" value="1"/>
</dbReference>
<dbReference type="SUPFAM" id="SSF51395">
    <property type="entry name" value="FMN-linked oxidoreductases"/>
    <property type="match status" value="1"/>
</dbReference>
<evidence type="ECO:0000256" key="13">
    <source>
        <dbReference type="PIRSR" id="PIRSR006621-2"/>
    </source>
</evidence>
<accession>A0A7C5IZ50</accession>
<evidence type="ECO:0000256" key="2">
    <source>
        <dbReference type="ARBA" id="ARBA00002790"/>
    </source>
</evidence>
<name>A0A7C5IZ50_9GAMM</name>
<dbReference type="InterPro" id="IPR018517">
    <property type="entry name" value="tRNA_hU_synthase_CS"/>
</dbReference>
<organism evidence="15">
    <name type="scientific">Thiolapillus brandeum</name>
    <dbReference type="NCBI Taxonomy" id="1076588"/>
    <lineage>
        <taxon>Bacteria</taxon>
        <taxon>Pseudomonadati</taxon>
        <taxon>Pseudomonadota</taxon>
        <taxon>Gammaproteobacteria</taxon>
        <taxon>Chromatiales</taxon>
        <taxon>Sedimenticolaceae</taxon>
        <taxon>Thiolapillus</taxon>
    </lineage>
</organism>
<dbReference type="PIRSF" id="PIRSF006621">
    <property type="entry name" value="Dus"/>
    <property type="match status" value="1"/>
</dbReference>
<proteinExistence type="predicted"/>
<comment type="function">
    <text evidence="2">Catalyzes the synthesis of 5,6-dihydrouridine (D), a modified base found in the D-loop of most tRNAs, via the reduction of the C5-C6 double bond in target uridines.</text>
</comment>
<dbReference type="EMBL" id="DROM01000265">
    <property type="protein sequence ID" value="HHH13431.1"/>
    <property type="molecule type" value="Genomic_DNA"/>
</dbReference>
<evidence type="ECO:0000256" key="5">
    <source>
        <dbReference type="ARBA" id="ARBA00022643"/>
    </source>
</evidence>
<keyword evidence="5 13" id="KW-0288">FMN</keyword>
<dbReference type="PROSITE" id="PS01136">
    <property type="entry name" value="UPF0034"/>
    <property type="match status" value="1"/>
</dbReference>
<evidence type="ECO:0000256" key="12">
    <source>
        <dbReference type="PIRSR" id="PIRSR006621-1"/>
    </source>
</evidence>
<feature type="non-terminal residue" evidence="15">
    <location>
        <position position="1"/>
    </location>
</feature>
<comment type="catalytic activity">
    <reaction evidence="10">
        <text>a 5,6-dihydrouridine in tRNA + NADP(+) = a uridine in tRNA + NADPH + H(+)</text>
        <dbReference type="Rhea" id="RHEA:23624"/>
        <dbReference type="Rhea" id="RHEA-COMP:13339"/>
        <dbReference type="Rhea" id="RHEA-COMP:13887"/>
        <dbReference type="ChEBI" id="CHEBI:15378"/>
        <dbReference type="ChEBI" id="CHEBI:57783"/>
        <dbReference type="ChEBI" id="CHEBI:58349"/>
        <dbReference type="ChEBI" id="CHEBI:65315"/>
        <dbReference type="ChEBI" id="CHEBI:74443"/>
    </reaction>
</comment>
<keyword evidence="7" id="KW-0521">NADP</keyword>
<dbReference type="InterPro" id="IPR035587">
    <property type="entry name" value="DUS-like_FMN-bd"/>
</dbReference>
<evidence type="ECO:0000256" key="4">
    <source>
        <dbReference type="ARBA" id="ARBA00022630"/>
    </source>
</evidence>
<evidence type="ECO:0000256" key="1">
    <source>
        <dbReference type="ARBA" id="ARBA00001917"/>
    </source>
</evidence>
<dbReference type="InterPro" id="IPR024036">
    <property type="entry name" value="tRNA-dHydroUridine_Synthase_C"/>
</dbReference>
<sequence>VTADTSLWGSRKTLTRLRHQGEEPPVAVQILGNDPRTMAEAARVNVDLGAQIVDINMGCPAKKVCRRAAGSALLRDEALVARILEAVVKAVEVPVTLKIRTGWDPASRNALEIARIAECSGIAMLTIHGRTRACRFSGEAEYETIRQVKQAVAIPVVANGDIDSEKKAREVLKFTGADAIMIGRAAQGRPWIFQRIGHYLEHGSLLPPPEPPWIGSLLLEHLEAIHALYGERHGVRIARKHIAWYSREMKGGAEFRRRINAAESAREQRRLIEAFFRDDATAGHPECGIPGGMPHEFRGDRGLFR</sequence>
<dbReference type="Gene3D" id="3.20.20.70">
    <property type="entry name" value="Aldolase class I"/>
    <property type="match status" value="1"/>
</dbReference>
<feature type="binding site" evidence="13">
    <location>
        <position position="98"/>
    </location>
    <ligand>
        <name>FMN</name>
        <dbReference type="ChEBI" id="CHEBI:58210"/>
    </ligand>
</feature>
<dbReference type="InterPro" id="IPR013785">
    <property type="entry name" value="Aldolase_TIM"/>
</dbReference>
<reference evidence="15" key="1">
    <citation type="journal article" date="2020" name="mSystems">
        <title>Genome- and Community-Level Interaction Insights into Carbon Utilization and Element Cycling Functions of Hydrothermarchaeota in Hydrothermal Sediment.</title>
        <authorList>
            <person name="Zhou Z."/>
            <person name="Liu Y."/>
            <person name="Xu W."/>
            <person name="Pan J."/>
            <person name="Luo Z.H."/>
            <person name="Li M."/>
        </authorList>
    </citation>
    <scope>NUCLEOTIDE SEQUENCE [LARGE SCALE GENOMIC DNA]</scope>
    <source>
        <strain evidence="15">HyVt-535</strain>
    </source>
</reference>
<comment type="catalytic activity">
    <reaction evidence="11">
        <text>a 5,6-dihydrouridine in tRNA + NAD(+) = a uridine in tRNA + NADH + H(+)</text>
        <dbReference type="Rhea" id="RHEA:54452"/>
        <dbReference type="Rhea" id="RHEA-COMP:13339"/>
        <dbReference type="Rhea" id="RHEA-COMP:13887"/>
        <dbReference type="ChEBI" id="CHEBI:15378"/>
        <dbReference type="ChEBI" id="CHEBI:57540"/>
        <dbReference type="ChEBI" id="CHEBI:57945"/>
        <dbReference type="ChEBI" id="CHEBI:65315"/>
        <dbReference type="ChEBI" id="CHEBI:74443"/>
    </reaction>
</comment>